<dbReference type="EMBL" id="LSSM01001133">
    <property type="protein sequence ID" value="OMJ27174.1"/>
    <property type="molecule type" value="Genomic_DNA"/>
</dbReference>
<keyword evidence="2" id="KW-1185">Reference proteome</keyword>
<evidence type="ECO:0000313" key="2">
    <source>
        <dbReference type="Proteomes" id="UP000187429"/>
    </source>
</evidence>
<gene>
    <name evidence="1" type="ORF">AYI69_g3402</name>
</gene>
<accession>A0A1R1YJW8</accession>
<organism evidence="1 2">
    <name type="scientific">Smittium culicis</name>
    <dbReference type="NCBI Taxonomy" id="133412"/>
    <lineage>
        <taxon>Eukaryota</taxon>
        <taxon>Fungi</taxon>
        <taxon>Fungi incertae sedis</taxon>
        <taxon>Zoopagomycota</taxon>
        <taxon>Kickxellomycotina</taxon>
        <taxon>Harpellomycetes</taxon>
        <taxon>Harpellales</taxon>
        <taxon>Legeriomycetaceae</taxon>
        <taxon>Smittium</taxon>
    </lineage>
</organism>
<comment type="caution">
    <text evidence="1">The sequence shown here is derived from an EMBL/GenBank/DDBJ whole genome shotgun (WGS) entry which is preliminary data.</text>
</comment>
<protein>
    <submittedName>
        <fullName evidence="1">Uncharacterized protein</fullName>
    </submittedName>
</protein>
<sequence length="73" mass="8092">MRSAIHVFDVGHLWYARLRAVLVRMNTEVMSSSSLMRPMAADFPILATIRISLSISDCMGLHLALLIPNVSPP</sequence>
<evidence type="ECO:0000313" key="1">
    <source>
        <dbReference type="EMBL" id="OMJ27174.1"/>
    </source>
</evidence>
<dbReference type="Proteomes" id="UP000187429">
    <property type="component" value="Unassembled WGS sequence"/>
</dbReference>
<proteinExistence type="predicted"/>
<name>A0A1R1YJW8_9FUNG</name>
<dbReference type="AlphaFoldDB" id="A0A1R1YJW8"/>
<dbReference type="OrthoDB" id="10452936at2759"/>
<reference evidence="2" key="1">
    <citation type="submission" date="2017-01" db="EMBL/GenBank/DDBJ databases">
        <authorList>
            <person name="Wang Y."/>
            <person name="White M."/>
            <person name="Kvist S."/>
            <person name="Moncalvo J.-M."/>
        </authorList>
    </citation>
    <scope>NUCLEOTIDE SEQUENCE [LARGE SCALE GENOMIC DNA]</scope>
    <source>
        <strain evidence="2">ID-206-W2</strain>
    </source>
</reference>